<dbReference type="SUPFAM" id="SSF49590">
    <property type="entry name" value="PHL pollen allergen"/>
    <property type="match status" value="1"/>
</dbReference>
<dbReference type="OrthoDB" id="5823761at2759"/>
<keyword evidence="1" id="KW-0961">Cell wall biogenesis/degradation</keyword>
<dbReference type="InterPro" id="IPR002963">
    <property type="entry name" value="Expansin"/>
</dbReference>
<organism evidence="3 4">
    <name type="scientific">Gossypium harknessii</name>
    <dbReference type="NCBI Taxonomy" id="34285"/>
    <lineage>
        <taxon>Eukaryota</taxon>
        <taxon>Viridiplantae</taxon>
        <taxon>Streptophyta</taxon>
        <taxon>Embryophyta</taxon>
        <taxon>Tracheophyta</taxon>
        <taxon>Spermatophyta</taxon>
        <taxon>Magnoliopsida</taxon>
        <taxon>eudicotyledons</taxon>
        <taxon>Gunneridae</taxon>
        <taxon>Pentapetalae</taxon>
        <taxon>rosids</taxon>
        <taxon>malvids</taxon>
        <taxon>Malvales</taxon>
        <taxon>Malvaceae</taxon>
        <taxon>Malvoideae</taxon>
        <taxon>Gossypium</taxon>
    </lineage>
</organism>
<dbReference type="InterPro" id="IPR036749">
    <property type="entry name" value="Expansin_CBD_sf"/>
</dbReference>
<comment type="function">
    <text evidence="1">Causes loosening and extension of plant cell walls by disrupting non-covalent bonding between cellulose microfibrils and matrix glucans. No enzymatic activity has been found.</text>
</comment>
<dbReference type="EMBL" id="JABFAD010000013">
    <property type="protein sequence ID" value="MBA0815379.1"/>
    <property type="molecule type" value="Genomic_DNA"/>
</dbReference>
<dbReference type="GO" id="GO:0016020">
    <property type="term" value="C:membrane"/>
    <property type="evidence" value="ECO:0007669"/>
    <property type="project" value="UniProtKB-SubCell"/>
</dbReference>
<dbReference type="Pfam" id="PF01357">
    <property type="entry name" value="Expansin_C"/>
    <property type="match status" value="1"/>
</dbReference>
<protein>
    <recommendedName>
        <fullName evidence="1">Expansin</fullName>
    </recommendedName>
</protein>
<comment type="similarity">
    <text evidence="1">Belongs to the expansin family. Expansin A subfamily.</text>
</comment>
<accession>A0A7J9HZS5</accession>
<comment type="subcellular location">
    <subcellularLocation>
        <location evidence="1">Secreted</location>
        <location evidence="1">Cell wall</location>
    </subcellularLocation>
    <subcellularLocation>
        <location evidence="1">Membrane</location>
        <topology evidence="1">Peripheral membrane protein</topology>
    </subcellularLocation>
</comment>
<sequence length="53" mass="6054">MSRNWGQNWQSNTYLNGQTLSFQVTTSDGKTLTSYNIVPANWQFGQTYEGGQF</sequence>
<name>A0A7J9HZS5_9ROSI</name>
<dbReference type="PROSITE" id="PS50843">
    <property type="entry name" value="EXPANSIN_CBD"/>
    <property type="match status" value="1"/>
</dbReference>
<evidence type="ECO:0000256" key="1">
    <source>
        <dbReference type="RuleBase" id="RU365023"/>
    </source>
</evidence>
<feature type="domain" description="Expansin-like CBD" evidence="2">
    <location>
        <begin position="1"/>
        <end position="50"/>
    </location>
</feature>
<reference evidence="3 4" key="1">
    <citation type="journal article" date="2019" name="Genome Biol. Evol.">
        <title>Insights into the evolution of the New World diploid cottons (Gossypium, subgenus Houzingenia) based on genome sequencing.</title>
        <authorList>
            <person name="Grover C.E."/>
            <person name="Arick M.A. 2nd"/>
            <person name="Thrash A."/>
            <person name="Conover J.L."/>
            <person name="Sanders W.S."/>
            <person name="Peterson D.G."/>
            <person name="Frelichowski J.E."/>
            <person name="Scheffler J.A."/>
            <person name="Scheffler B.E."/>
            <person name="Wendel J.F."/>
        </authorList>
    </citation>
    <scope>NUCLEOTIDE SEQUENCE [LARGE SCALE GENOMIC DNA]</scope>
    <source>
        <strain evidence="3">0</strain>
        <tissue evidence="3">Leaf</tissue>
    </source>
</reference>
<keyword evidence="1" id="KW-0134">Cell wall</keyword>
<dbReference type="PRINTS" id="PR01226">
    <property type="entry name" value="EXPANSIN"/>
</dbReference>
<keyword evidence="4" id="KW-1185">Reference proteome</keyword>
<dbReference type="InterPro" id="IPR007117">
    <property type="entry name" value="Expansin_CBD"/>
</dbReference>
<proteinExistence type="inferred from homology"/>
<dbReference type="AlphaFoldDB" id="A0A7J9HZS5"/>
<keyword evidence="1" id="KW-0964">Secreted</keyword>
<dbReference type="Proteomes" id="UP000593560">
    <property type="component" value="Unassembled WGS sequence"/>
</dbReference>
<gene>
    <name evidence="3" type="ORF">Gohar_000156</name>
</gene>
<evidence type="ECO:0000313" key="3">
    <source>
        <dbReference type="EMBL" id="MBA0815379.1"/>
    </source>
</evidence>
<dbReference type="PANTHER" id="PTHR31867">
    <property type="entry name" value="EXPANSIN-A15"/>
    <property type="match status" value="1"/>
</dbReference>
<dbReference type="GO" id="GO:0009664">
    <property type="term" value="P:plant-type cell wall organization"/>
    <property type="evidence" value="ECO:0007669"/>
    <property type="project" value="InterPro"/>
</dbReference>
<evidence type="ECO:0000259" key="2">
    <source>
        <dbReference type="PROSITE" id="PS50843"/>
    </source>
</evidence>
<comment type="caution">
    <text evidence="3">The sequence shown here is derived from an EMBL/GenBank/DDBJ whole genome shotgun (WGS) entry which is preliminary data.</text>
</comment>
<evidence type="ECO:0000313" key="4">
    <source>
        <dbReference type="Proteomes" id="UP000593560"/>
    </source>
</evidence>
<dbReference type="Gene3D" id="2.60.40.760">
    <property type="entry name" value="Expansin, cellulose-binding-like domain"/>
    <property type="match status" value="1"/>
</dbReference>